<dbReference type="EMBL" id="DYWO01000043">
    <property type="protein sequence ID" value="HJF48417.1"/>
    <property type="molecule type" value="Genomic_DNA"/>
</dbReference>
<dbReference type="AlphaFoldDB" id="A0A921GL93"/>
<name>A0A921GL93_9MICO</name>
<protein>
    <submittedName>
        <fullName evidence="1">Uncharacterized protein</fullName>
    </submittedName>
</protein>
<reference evidence="1" key="2">
    <citation type="submission" date="2021-09" db="EMBL/GenBank/DDBJ databases">
        <authorList>
            <person name="Gilroy R."/>
        </authorList>
    </citation>
    <scope>NUCLEOTIDE SEQUENCE</scope>
    <source>
        <strain evidence="1">1647</strain>
    </source>
</reference>
<proteinExistence type="predicted"/>
<feature type="non-terminal residue" evidence="1">
    <location>
        <position position="62"/>
    </location>
</feature>
<gene>
    <name evidence="1" type="ORF">K8W24_01255</name>
</gene>
<reference evidence="1" key="1">
    <citation type="journal article" date="2021" name="PeerJ">
        <title>Extensive microbial diversity within the chicken gut microbiome revealed by metagenomics and culture.</title>
        <authorList>
            <person name="Gilroy R."/>
            <person name="Ravi A."/>
            <person name="Getino M."/>
            <person name="Pursley I."/>
            <person name="Horton D.L."/>
            <person name="Alikhan N.F."/>
            <person name="Baker D."/>
            <person name="Gharbi K."/>
            <person name="Hall N."/>
            <person name="Watson M."/>
            <person name="Adriaenssens E.M."/>
            <person name="Foster-Nyarko E."/>
            <person name="Jarju S."/>
            <person name="Secka A."/>
            <person name="Antonio M."/>
            <person name="Oren A."/>
            <person name="Chaudhuri R.R."/>
            <person name="La Ragione R."/>
            <person name="Hildebrand F."/>
            <person name="Pallen M.J."/>
        </authorList>
    </citation>
    <scope>NUCLEOTIDE SEQUENCE</scope>
    <source>
        <strain evidence="1">1647</strain>
    </source>
</reference>
<sequence>MSAPVAETAPARRRGLGRALGAAAVPLLLLLALLAAGLGMLATGALSPATLVPASPLVTFGL</sequence>
<evidence type="ECO:0000313" key="2">
    <source>
        <dbReference type="Proteomes" id="UP000775129"/>
    </source>
</evidence>
<organism evidence="1 2">
    <name type="scientific">Brachybacterium paraconglomeratum</name>
    <dbReference type="NCBI Taxonomy" id="173362"/>
    <lineage>
        <taxon>Bacteria</taxon>
        <taxon>Bacillati</taxon>
        <taxon>Actinomycetota</taxon>
        <taxon>Actinomycetes</taxon>
        <taxon>Micrococcales</taxon>
        <taxon>Dermabacteraceae</taxon>
        <taxon>Brachybacterium</taxon>
    </lineage>
</organism>
<evidence type="ECO:0000313" key="1">
    <source>
        <dbReference type="EMBL" id="HJF48417.1"/>
    </source>
</evidence>
<comment type="caution">
    <text evidence="1">The sequence shown here is derived from an EMBL/GenBank/DDBJ whole genome shotgun (WGS) entry which is preliminary data.</text>
</comment>
<accession>A0A921GL93</accession>
<dbReference type="Proteomes" id="UP000775129">
    <property type="component" value="Unassembled WGS sequence"/>
</dbReference>